<evidence type="ECO:0000313" key="2">
    <source>
        <dbReference type="Proteomes" id="UP001281147"/>
    </source>
</evidence>
<keyword evidence="2" id="KW-1185">Reference proteome</keyword>
<accession>A0ACC3N1P6</accession>
<dbReference type="Proteomes" id="UP001281147">
    <property type="component" value="Unassembled WGS sequence"/>
</dbReference>
<dbReference type="EMBL" id="JAUTXU010000105">
    <property type="protein sequence ID" value="KAK3707937.1"/>
    <property type="molecule type" value="Genomic_DNA"/>
</dbReference>
<gene>
    <name evidence="1" type="ORF">LTR37_011789</name>
</gene>
<protein>
    <submittedName>
        <fullName evidence="1">Uncharacterized protein</fullName>
    </submittedName>
</protein>
<comment type="caution">
    <text evidence="1">The sequence shown here is derived from an EMBL/GenBank/DDBJ whole genome shotgun (WGS) entry which is preliminary data.</text>
</comment>
<sequence>MGGSGVRVCGEGAEFQQSPTFPPTHSLERLKMPPRLARSSVQIANPKNARNKNRKRTLDAYAIASHSTQANPRLKSRERLGEYLGDDGPKQKRRRAVQTPDEEDEESVEEDVPAPKKKSRGVDEDVEEGSDSEGNEWTLGGMREGESDSDLDSDEAFGESDEEKFEGFTFRGSSSNKGKKAAAKSRKGADDDEMNLDEAESGDGDDEEDDFGDEGVDLATMLDDNDEELLGSKDKTGEDMGEESVSDDTDEDASVSESQSESAEEDDAANDEERTARMRDRLEALDATQQPKSSASQPSTALTVEDLLATLDPAARNQYNAALKTRKKSTRPTTLTAPLPKRQQDRLNREVASAKAKEQLDRWRDTVVQNRRAEFLSFPLKDPERQEPVGKEKFVTDGKPRNELEENVRRIMVESGMVSDKPGGEDDVEDAIMKSEELATNKLPVEEVMRRRAELRRTRDLLFREERKAKRIAKIKSKSYRRVHRRERLRQAELEKGMVSDNEDQKEVADRKRAEARMGTKHKESKWAKSLRDTNRTVWDEGARESVNEEARRREELRRRVGGSDVDEGSGVSSDDGDDVSEVDGEEGKGVLKQLNRLSSKATSNGADAGREGKGLQGMKFMRAADERRRAQNDEDVERLRKELAIEDGDEVESDEGGEIEHQGLGRAIFGPKGKEKKEKAKKAKRAEMEEGEESEGEDEEVEVVTEKPATNGKSSSASKFAMASGPLADGMRSDRRSVEHKHAESSEWLPAQMPSKHKKSREEKVDGSALVSAGGSGDAEKANGQPRGKTKSTKESAQKEVAAAADTQAGNTDGWTLVKHKDNDYDQSDPDHEDPVLTPAEQKSSYHRRAFAGDDVQTHFAAEKDLLAASEEEKEADSSYLPGWGSWTGTGLSRSMRRANQKTKHNPLFKSKTPGGTKQQERQDAKLPNVIVSEKQARKGKGYMAPILPHGFETREQYERSLRVPVGPEWTTKEVFQRGTRPRVVVRPGTVVEAMERPLV</sequence>
<reference evidence="1" key="1">
    <citation type="submission" date="2023-07" db="EMBL/GenBank/DDBJ databases">
        <title>Black Yeasts Isolated from many extreme environments.</title>
        <authorList>
            <person name="Coleine C."/>
            <person name="Stajich J.E."/>
            <person name="Selbmann L."/>
        </authorList>
    </citation>
    <scope>NUCLEOTIDE SEQUENCE</scope>
    <source>
        <strain evidence="1">CCFEE 5714</strain>
    </source>
</reference>
<name>A0ACC3N1P6_9PEZI</name>
<evidence type="ECO:0000313" key="1">
    <source>
        <dbReference type="EMBL" id="KAK3707937.1"/>
    </source>
</evidence>
<proteinExistence type="predicted"/>
<organism evidence="1 2">
    <name type="scientific">Vermiconidia calcicola</name>
    <dbReference type="NCBI Taxonomy" id="1690605"/>
    <lineage>
        <taxon>Eukaryota</taxon>
        <taxon>Fungi</taxon>
        <taxon>Dikarya</taxon>
        <taxon>Ascomycota</taxon>
        <taxon>Pezizomycotina</taxon>
        <taxon>Dothideomycetes</taxon>
        <taxon>Dothideomycetidae</taxon>
        <taxon>Mycosphaerellales</taxon>
        <taxon>Extremaceae</taxon>
        <taxon>Vermiconidia</taxon>
    </lineage>
</organism>